<keyword evidence="1" id="KW-1133">Transmembrane helix</keyword>
<keyword evidence="3" id="KW-1185">Reference proteome</keyword>
<organism evidence="2 3">
    <name type="scientific">Dyadobacter subterraneus</name>
    <dbReference type="NCBI Taxonomy" id="2773304"/>
    <lineage>
        <taxon>Bacteria</taxon>
        <taxon>Pseudomonadati</taxon>
        <taxon>Bacteroidota</taxon>
        <taxon>Cytophagia</taxon>
        <taxon>Cytophagales</taxon>
        <taxon>Spirosomataceae</taxon>
        <taxon>Dyadobacter</taxon>
    </lineage>
</organism>
<gene>
    <name evidence="2" type="ORF">IEE83_00655</name>
</gene>
<protein>
    <submittedName>
        <fullName evidence="2">DUF3179 domain-containing protein</fullName>
    </submittedName>
</protein>
<reference evidence="3" key="1">
    <citation type="submission" date="2023-07" db="EMBL/GenBank/DDBJ databases">
        <title>Dyadobacter sp. nov 'subterranea' isolated from contaminted grondwater.</title>
        <authorList>
            <person name="Szabo I."/>
            <person name="Al-Omari J."/>
            <person name="Szerdahelyi S.G."/>
            <person name="Rado J."/>
        </authorList>
    </citation>
    <scope>NUCLEOTIDE SEQUENCE [LARGE SCALE GENOMIC DNA]</scope>
    <source>
        <strain evidence="3">UP-52</strain>
    </source>
</reference>
<sequence>MKKLFYVGIIGLILFEIAKVYFIMPMPGSQRMNSIDLAYFLYTWRWPFRIFFTLLIIIGAAGVFKAKRKWIPALFLLLTIGISYAANYEMAADTMFYQPKTLSLKNVSENKVDKDRLIIGVTENGEAKAYPIQFIGYHHQIQDKLNGKPIIVTYCTVCRTGRVFEPLVDNKPELFRLVGMDHFNAMFEDETTHSWWRQANGEAITGSSKGKTLPEIHSTQTSLSEWIALHPNTLIMQPDPEFQEKYEGMTKYESGKGKSALTKTDSLSWKDKSWVVGIKNGEASKAFDWNRLRRERIINSMVGNQPTTLVLASDDKSFFAFARPSESEGVILKNDTLYLGSKSYNLLGKNISPEKNPDLQAINAYQEFWHSWQTFHPETEKY</sequence>
<dbReference type="RefSeq" id="WP_194118720.1">
    <property type="nucleotide sequence ID" value="NZ_JACYGY010000001.1"/>
</dbReference>
<feature type="transmembrane region" description="Helical" evidence="1">
    <location>
        <begin position="5"/>
        <end position="24"/>
    </location>
</feature>
<feature type="transmembrane region" description="Helical" evidence="1">
    <location>
        <begin position="70"/>
        <end position="88"/>
    </location>
</feature>
<feature type="transmembrane region" description="Helical" evidence="1">
    <location>
        <begin position="44"/>
        <end position="63"/>
    </location>
</feature>
<evidence type="ECO:0000313" key="2">
    <source>
        <dbReference type="EMBL" id="MBE9460380.1"/>
    </source>
</evidence>
<accession>A0ABR9W4I9</accession>
<keyword evidence="1" id="KW-0812">Transmembrane</keyword>
<keyword evidence="1" id="KW-0472">Membrane</keyword>
<evidence type="ECO:0000313" key="3">
    <source>
        <dbReference type="Proteomes" id="UP000634134"/>
    </source>
</evidence>
<dbReference type="Proteomes" id="UP000634134">
    <property type="component" value="Unassembled WGS sequence"/>
</dbReference>
<dbReference type="Pfam" id="PF11376">
    <property type="entry name" value="DUF3179"/>
    <property type="match status" value="1"/>
</dbReference>
<proteinExistence type="predicted"/>
<evidence type="ECO:0000256" key="1">
    <source>
        <dbReference type="SAM" id="Phobius"/>
    </source>
</evidence>
<name>A0ABR9W4I9_9BACT</name>
<dbReference type="EMBL" id="JACYGY010000001">
    <property type="protein sequence ID" value="MBE9460380.1"/>
    <property type="molecule type" value="Genomic_DNA"/>
</dbReference>
<comment type="caution">
    <text evidence="2">The sequence shown here is derived from an EMBL/GenBank/DDBJ whole genome shotgun (WGS) entry which is preliminary data.</text>
</comment>
<dbReference type="InterPro" id="IPR021516">
    <property type="entry name" value="DUF3179"/>
</dbReference>